<evidence type="ECO:0000313" key="5">
    <source>
        <dbReference type="EnsemblMetazoa" id="CapteP91395"/>
    </source>
</evidence>
<dbReference type="EMBL" id="AMQN01004671">
    <property type="status" value="NOT_ANNOTATED_CDS"/>
    <property type="molecule type" value="Genomic_DNA"/>
</dbReference>
<accession>R7V8T7</accession>
<dbReference type="SUPFAM" id="SSF48403">
    <property type="entry name" value="Ankyrin repeat"/>
    <property type="match status" value="1"/>
</dbReference>
<keyword evidence="2 3" id="KW-0040">ANK repeat</keyword>
<dbReference type="SMART" id="SM00248">
    <property type="entry name" value="ANK"/>
    <property type="match status" value="3"/>
</dbReference>
<sequence length="129" mass="14030">MNHSRSKISEGALSVITQLYFKHGVDVNLGDEKGISPLHMACTDGNMKMVKLLLKNDADTNKRDIYGNSPFHFLPSTNDQNFPKHTIKLLIANGADINLQNQNGLTPLTFATLGGNARLVKLLIGNGAD</sequence>
<dbReference type="PANTHER" id="PTHR24171">
    <property type="entry name" value="ANKYRIN REPEAT DOMAIN-CONTAINING PROTEIN 39-RELATED"/>
    <property type="match status" value="1"/>
</dbReference>
<dbReference type="Proteomes" id="UP000014760">
    <property type="component" value="Unassembled WGS sequence"/>
</dbReference>
<dbReference type="Pfam" id="PF12796">
    <property type="entry name" value="Ank_2"/>
    <property type="match status" value="1"/>
</dbReference>
<dbReference type="OMA" id="WNCTREN"/>
<gene>
    <name evidence="4" type="ORF">CAPTEDRAFT_91395</name>
</gene>
<name>R7V8T7_CAPTE</name>
<evidence type="ECO:0000256" key="1">
    <source>
        <dbReference type="ARBA" id="ARBA00022737"/>
    </source>
</evidence>
<dbReference type="Gene3D" id="1.25.40.20">
    <property type="entry name" value="Ankyrin repeat-containing domain"/>
    <property type="match status" value="2"/>
</dbReference>
<dbReference type="Pfam" id="PF13637">
    <property type="entry name" value="Ank_4"/>
    <property type="match status" value="1"/>
</dbReference>
<feature type="non-terminal residue" evidence="4">
    <location>
        <position position="129"/>
    </location>
</feature>
<evidence type="ECO:0000256" key="2">
    <source>
        <dbReference type="ARBA" id="ARBA00023043"/>
    </source>
</evidence>
<organism evidence="4">
    <name type="scientific">Capitella teleta</name>
    <name type="common">Polychaete worm</name>
    <dbReference type="NCBI Taxonomy" id="283909"/>
    <lineage>
        <taxon>Eukaryota</taxon>
        <taxon>Metazoa</taxon>
        <taxon>Spiralia</taxon>
        <taxon>Lophotrochozoa</taxon>
        <taxon>Annelida</taxon>
        <taxon>Polychaeta</taxon>
        <taxon>Sedentaria</taxon>
        <taxon>Scolecida</taxon>
        <taxon>Capitellidae</taxon>
        <taxon>Capitella</taxon>
    </lineage>
</organism>
<dbReference type="HOGENOM" id="CLU_000134_18_9_1"/>
<protein>
    <submittedName>
        <fullName evidence="4 5">Uncharacterized protein</fullName>
    </submittedName>
</protein>
<dbReference type="STRING" id="283909.R7V8T7"/>
<dbReference type="AlphaFoldDB" id="R7V8T7"/>
<reference evidence="6" key="1">
    <citation type="submission" date="2012-12" db="EMBL/GenBank/DDBJ databases">
        <authorList>
            <person name="Hellsten U."/>
            <person name="Grimwood J."/>
            <person name="Chapman J.A."/>
            <person name="Shapiro H."/>
            <person name="Aerts A."/>
            <person name="Otillar R.P."/>
            <person name="Terry A.Y."/>
            <person name="Boore J.L."/>
            <person name="Simakov O."/>
            <person name="Marletaz F."/>
            <person name="Cho S.-J."/>
            <person name="Edsinger-Gonzales E."/>
            <person name="Havlak P."/>
            <person name="Kuo D.-H."/>
            <person name="Larsson T."/>
            <person name="Lv J."/>
            <person name="Arendt D."/>
            <person name="Savage R."/>
            <person name="Osoegawa K."/>
            <person name="de Jong P."/>
            <person name="Lindberg D.R."/>
            <person name="Seaver E.C."/>
            <person name="Weisblat D.A."/>
            <person name="Putnam N.H."/>
            <person name="Grigoriev I.V."/>
            <person name="Rokhsar D.S."/>
        </authorList>
    </citation>
    <scope>NUCLEOTIDE SEQUENCE</scope>
    <source>
        <strain evidence="6">I ESC-2004</strain>
    </source>
</reference>
<evidence type="ECO:0000256" key="3">
    <source>
        <dbReference type="PROSITE-ProRule" id="PRU00023"/>
    </source>
</evidence>
<feature type="repeat" description="ANK" evidence="3">
    <location>
        <begin position="33"/>
        <end position="65"/>
    </location>
</feature>
<dbReference type="EMBL" id="KB294122">
    <property type="protein sequence ID" value="ELU14984.1"/>
    <property type="molecule type" value="Genomic_DNA"/>
</dbReference>
<reference evidence="4 6" key="2">
    <citation type="journal article" date="2013" name="Nature">
        <title>Insights into bilaterian evolution from three spiralian genomes.</title>
        <authorList>
            <person name="Simakov O."/>
            <person name="Marletaz F."/>
            <person name="Cho S.J."/>
            <person name="Edsinger-Gonzales E."/>
            <person name="Havlak P."/>
            <person name="Hellsten U."/>
            <person name="Kuo D.H."/>
            <person name="Larsson T."/>
            <person name="Lv J."/>
            <person name="Arendt D."/>
            <person name="Savage R."/>
            <person name="Osoegawa K."/>
            <person name="de Jong P."/>
            <person name="Grimwood J."/>
            <person name="Chapman J.A."/>
            <person name="Shapiro H."/>
            <person name="Aerts A."/>
            <person name="Otillar R.P."/>
            <person name="Terry A.Y."/>
            <person name="Boore J.L."/>
            <person name="Grigoriev I.V."/>
            <person name="Lindberg D.R."/>
            <person name="Seaver E.C."/>
            <person name="Weisblat D.A."/>
            <person name="Putnam N.H."/>
            <person name="Rokhsar D.S."/>
        </authorList>
    </citation>
    <scope>NUCLEOTIDE SEQUENCE</scope>
    <source>
        <strain evidence="4 6">I ESC-2004</strain>
    </source>
</reference>
<dbReference type="PROSITE" id="PS50297">
    <property type="entry name" value="ANK_REP_REGION"/>
    <property type="match status" value="3"/>
</dbReference>
<keyword evidence="1" id="KW-0677">Repeat</keyword>
<feature type="repeat" description="ANK" evidence="3">
    <location>
        <begin position="103"/>
        <end position="129"/>
    </location>
</feature>
<dbReference type="OrthoDB" id="6235521at2759"/>
<dbReference type="InterPro" id="IPR002110">
    <property type="entry name" value="Ankyrin_rpt"/>
</dbReference>
<dbReference type="PROSITE" id="PS50088">
    <property type="entry name" value="ANK_REPEAT"/>
    <property type="match status" value="3"/>
</dbReference>
<evidence type="ECO:0000313" key="6">
    <source>
        <dbReference type="Proteomes" id="UP000014760"/>
    </source>
</evidence>
<dbReference type="InterPro" id="IPR036770">
    <property type="entry name" value="Ankyrin_rpt-contain_sf"/>
</dbReference>
<feature type="repeat" description="ANK" evidence="3">
    <location>
        <begin position="66"/>
        <end position="102"/>
    </location>
</feature>
<dbReference type="EnsemblMetazoa" id="CapteT91395">
    <property type="protein sequence ID" value="CapteP91395"/>
    <property type="gene ID" value="CapteG91395"/>
</dbReference>
<dbReference type="PRINTS" id="PR01415">
    <property type="entry name" value="ANKYRIN"/>
</dbReference>
<proteinExistence type="predicted"/>
<evidence type="ECO:0000313" key="4">
    <source>
        <dbReference type="EMBL" id="ELU14984.1"/>
    </source>
</evidence>
<reference evidence="5" key="3">
    <citation type="submission" date="2015-06" db="UniProtKB">
        <authorList>
            <consortium name="EnsemblMetazoa"/>
        </authorList>
    </citation>
    <scope>IDENTIFICATION</scope>
</reference>
<keyword evidence="6" id="KW-1185">Reference proteome</keyword>